<dbReference type="HOGENOM" id="CLU_2605726_0_0_1"/>
<evidence type="ECO:0000313" key="1">
    <source>
        <dbReference type="EMBL" id="EMR90668.1"/>
    </source>
</evidence>
<dbReference type="Proteomes" id="UP000012045">
    <property type="component" value="Unassembled WGS sequence"/>
</dbReference>
<dbReference type="EMBL" id="KB707694">
    <property type="protein sequence ID" value="EMR90668.1"/>
    <property type="molecule type" value="Genomic_DNA"/>
</dbReference>
<sequence length="79" mass="8899">MCTRFATEIVHKRTSPKDTVSVAVEIIPDSNESQERKDLLSSWRPLAFGPTLDKETMNSIFKQADSVIIEDHGDVRPGR</sequence>
<evidence type="ECO:0000313" key="2">
    <source>
        <dbReference type="Proteomes" id="UP000012045"/>
    </source>
</evidence>
<organism evidence="1 2">
    <name type="scientific">Botryotinia fuckeliana (strain BcDW1)</name>
    <name type="common">Noble rot fungus</name>
    <name type="synonym">Botrytis cinerea</name>
    <dbReference type="NCBI Taxonomy" id="1290391"/>
    <lineage>
        <taxon>Eukaryota</taxon>
        <taxon>Fungi</taxon>
        <taxon>Dikarya</taxon>
        <taxon>Ascomycota</taxon>
        <taxon>Pezizomycotina</taxon>
        <taxon>Leotiomycetes</taxon>
        <taxon>Helotiales</taxon>
        <taxon>Sclerotiniaceae</taxon>
        <taxon>Botrytis</taxon>
    </lineage>
</organism>
<protein>
    <submittedName>
        <fullName evidence="1">Uncharacterized protein</fullName>
    </submittedName>
</protein>
<accession>M7UUG5</accession>
<name>M7UUG5_BOTF1</name>
<dbReference type="AlphaFoldDB" id="M7UUG5"/>
<gene>
    <name evidence="1" type="ORF">BcDW1_716</name>
</gene>
<proteinExistence type="predicted"/>
<reference evidence="2" key="1">
    <citation type="journal article" date="2013" name="Genome Announc.">
        <title>Draft genome sequence of Botrytis cinerea BcDW1, inoculum for noble rot of grape berries.</title>
        <authorList>
            <person name="Blanco-Ulate B."/>
            <person name="Allen G."/>
            <person name="Powell A.L."/>
            <person name="Cantu D."/>
        </authorList>
    </citation>
    <scope>NUCLEOTIDE SEQUENCE [LARGE SCALE GENOMIC DNA]</scope>
    <source>
        <strain evidence="2">BcDW1</strain>
    </source>
</reference>